<dbReference type="InterPro" id="IPR016024">
    <property type="entry name" value="ARM-type_fold"/>
</dbReference>
<dbReference type="PANTHER" id="PTHR35834">
    <property type="entry name" value="ARMADILLO-TYPE FOLD PROTEIN-RELATED"/>
    <property type="match status" value="1"/>
</dbReference>
<evidence type="ECO:0000313" key="1">
    <source>
        <dbReference type="EMBL" id="KAK4431780.1"/>
    </source>
</evidence>
<dbReference type="PANTHER" id="PTHR35834:SF2">
    <property type="entry name" value="ATAXIN-10 DOMAIN-CONTAINING PROTEIN"/>
    <property type="match status" value="1"/>
</dbReference>
<comment type="caution">
    <text evidence="1">The sequence shown here is derived from an EMBL/GenBank/DDBJ whole genome shotgun (WGS) entry which is preliminary data.</text>
</comment>
<dbReference type="InterPro" id="IPR011989">
    <property type="entry name" value="ARM-like"/>
</dbReference>
<proteinExistence type="predicted"/>
<evidence type="ECO:0000313" key="2">
    <source>
        <dbReference type="Proteomes" id="UP001293254"/>
    </source>
</evidence>
<dbReference type="Proteomes" id="UP001293254">
    <property type="component" value="Unassembled WGS sequence"/>
</dbReference>
<organism evidence="1 2">
    <name type="scientific">Sesamum alatum</name>
    <dbReference type="NCBI Taxonomy" id="300844"/>
    <lineage>
        <taxon>Eukaryota</taxon>
        <taxon>Viridiplantae</taxon>
        <taxon>Streptophyta</taxon>
        <taxon>Embryophyta</taxon>
        <taxon>Tracheophyta</taxon>
        <taxon>Spermatophyta</taxon>
        <taxon>Magnoliopsida</taxon>
        <taxon>eudicotyledons</taxon>
        <taxon>Gunneridae</taxon>
        <taxon>Pentapetalae</taxon>
        <taxon>asterids</taxon>
        <taxon>lamiids</taxon>
        <taxon>Lamiales</taxon>
        <taxon>Pedaliaceae</taxon>
        <taxon>Sesamum</taxon>
    </lineage>
</organism>
<dbReference type="Gene3D" id="1.25.10.10">
    <property type="entry name" value="Leucine-rich Repeat Variant"/>
    <property type="match status" value="1"/>
</dbReference>
<name>A0AAE2CRF4_9LAMI</name>
<protein>
    <submittedName>
        <fullName evidence="1">Uncharacterized protein</fullName>
    </submittedName>
</protein>
<dbReference type="SUPFAM" id="SSF48371">
    <property type="entry name" value="ARM repeat"/>
    <property type="match status" value="1"/>
</dbReference>
<dbReference type="AlphaFoldDB" id="A0AAE2CRF4"/>
<dbReference type="EMBL" id="JACGWO010000003">
    <property type="protein sequence ID" value="KAK4431780.1"/>
    <property type="molecule type" value="Genomic_DNA"/>
</dbReference>
<accession>A0AAE2CRF4</accession>
<reference evidence="1" key="2">
    <citation type="journal article" date="2024" name="Plant">
        <title>Genomic evolution and insights into agronomic trait innovations of Sesamum species.</title>
        <authorList>
            <person name="Miao H."/>
            <person name="Wang L."/>
            <person name="Qu L."/>
            <person name="Liu H."/>
            <person name="Sun Y."/>
            <person name="Le M."/>
            <person name="Wang Q."/>
            <person name="Wei S."/>
            <person name="Zheng Y."/>
            <person name="Lin W."/>
            <person name="Duan Y."/>
            <person name="Cao H."/>
            <person name="Xiong S."/>
            <person name="Wang X."/>
            <person name="Wei L."/>
            <person name="Li C."/>
            <person name="Ma Q."/>
            <person name="Ju M."/>
            <person name="Zhao R."/>
            <person name="Li G."/>
            <person name="Mu C."/>
            <person name="Tian Q."/>
            <person name="Mei H."/>
            <person name="Zhang T."/>
            <person name="Gao T."/>
            <person name="Zhang H."/>
        </authorList>
    </citation>
    <scope>NUCLEOTIDE SEQUENCE</scope>
    <source>
        <strain evidence="1">3651</strain>
    </source>
</reference>
<reference evidence="1" key="1">
    <citation type="submission" date="2020-06" db="EMBL/GenBank/DDBJ databases">
        <authorList>
            <person name="Li T."/>
            <person name="Hu X."/>
            <person name="Zhang T."/>
            <person name="Song X."/>
            <person name="Zhang H."/>
            <person name="Dai N."/>
            <person name="Sheng W."/>
            <person name="Hou X."/>
            <person name="Wei L."/>
        </authorList>
    </citation>
    <scope>NUCLEOTIDE SEQUENCE</scope>
    <source>
        <strain evidence="1">3651</strain>
        <tissue evidence="1">Leaf</tissue>
    </source>
</reference>
<keyword evidence="2" id="KW-1185">Reference proteome</keyword>
<sequence>METHQQLLKILEALNRVSRGLRPSQDSPDSDSSAIKALHELRTASGSILYGDPLLVSLSQRISQLADSVQDLHNTKPPQGLISFVTRRVRSHEVSRLAAEIESELDALIDRETVSNLTKNLAGIRCNVQPSVYPSDDDQLFDQMSVLQERLSRGFDIDLQDLLLKSGIFTELEWALCNPLFSKRVREKAAISMKELVLFNKDVFVGSILIGGSVKALISMGSLCSLQVLSSLIKAIKSPLVDEMESCGGILKIVGHLSSEDMETRAMAMECVMEIGYFGRKEAVESMINGGLIKRLVELQRAEVGGGSGREMKGFHPFGNCVARFAVQLEVGEGLRQREKRVFKQQILSKVREACDVSDAESATIVAQVLWGSSP</sequence>
<gene>
    <name evidence="1" type="ORF">Salat_0940100</name>
</gene>